<evidence type="ECO:0000259" key="2">
    <source>
        <dbReference type="PROSITE" id="PS50894"/>
    </source>
</evidence>
<protein>
    <submittedName>
        <fullName evidence="3">Hpt domain-containing protein</fullName>
    </submittedName>
</protein>
<dbReference type="EMBL" id="CP048685">
    <property type="protein sequence ID" value="QPJ60921.1"/>
    <property type="molecule type" value="Genomic_DNA"/>
</dbReference>
<dbReference type="GO" id="GO:0000160">
    <property type="term" value="P:phosphorelay signal transduction system"/>
    <property type="evidence" value="ECO:0007669"/>
    <property type="project" value="InterPro"/>
</dbReference>
<dbReference type="Proteomes" id="UP000594688">
    <property type="component" value="Chromosome"/>
</dbReference>
<dbReference type="InterPro" id="IPR008207">
    <property type="entry name" value="Sig_transdc_His_kin_Hpt_dom"/>
</dbReference>
<evidence type="ECO:0000256" key="1">
    <source>
        <dbReference type="PROSITE-ProRule" id="PRU00110"/>
    </source>
</evidence>
<dbReference type="CDD" id="cd00088">
    <property type="entry name" value="HPT"/>
    <property type="match status" value="1"/>
</dbReference>
<feature type="domain" description="HPt" evidence="2">
    <location>
        <begin position="128"/>
        <end position="225"/>
    </location>
</feature>
<evidence type="ECO:0000313" key="4">
    <source>
        <dbReference type="Proteomes" id="UP000594688"/>
    </source>
</evidence>
<dbReference type="InterPro" id="IPR036641">
    <property type="entry name" value="HPT_dom_sf"/>
</dbReference>
<dbReference type="AlphaFoldDB" id="A0A7T0BU74"/>
<dbReference type="SMART" id="SM00073">
    <property type="entry name" value="HPT"/>
    <property type="match status" value="1"/>
</dbReference>
<organism evidence="3 4">
    <name type="scientific">Candidatus Nitronauta litoralis</name>
    <dbReference type="NCBI Taxonomy" id="2705533"/>
    <lineage>
        <taxon>Bacteria</taxon>
        <taxon>Pseudomonadati</taxon>
        <taxon>Nitrospinota/Tectimicrobiota group</taxon>
        <taxon>Nitrospinota</taxon>
        <taxon>Nitrospinia</taxon>
        <taxon>Nitrospinales</taxon>
        <taxon>Nitrospinaceae</taxon>
        <taxon>Candidatus Nitronauta</taxon>
    </lineage>
</organism>
<evidence type="ECO:0000313" key="3">
    <source>
        <dbReference type="EMBL" id="QPJ60921.1"/>
    </source>
</evidence>
<keyword evidence="1" id="KW-0597">Phosphoprotein</keyword>
<accession>A0A7T0BU74</accession>
<proteinExistence type="predicted"/>
<dbReference type="Gene3D" id="1.20.120.160">
    <property type="entry name" value="HPT domain"/>
    <property type="match status" value="1"/>
</dbReference>
<reference evidence="3 4" key="1">
    <citation type="submission" date="2020-02" db="EMBL/GenBank/DDBJ databases">
        <title>Genomic and physiological characterization of two novel Nitrospinaceae genera.</title>
        <authorList>
            <person name="Mueller A.J."/>
            <person name="Jung M.-Y."/>
            <person name="Strachan C.R."/>
            <person name="Herbold C.W."/>
            <person name="Kirkegaard R.H."/>
            <person name="Daims H."/>
        </authorList>
    </citation>
    <scope>NUCLEOTIDE SEQUENCE [LARGE SCALE GENOMIC DNA]</scope>
    <source>
        <strain evidence="3">EB</strain>
    </source>
</reference>
<gene>
    <name evidence="3" type="ORF">G3M70_03055</name>
</gene>
<feature type="modified residue" description="Phosphohistidine" evidence="1">
    <location>
        <position position="167"/>
    </location>
</feature>
<dbReference type="KEGG" id="nli:G3M70_03055"/>
<name>A0A7T0BU74_9BACT</name>
<dbReference type="PROSITE" id="PS50894">
    <property type="entry name" value="HPT"/>
    <property type="match status" value="1"/>
</dbReference>
<dbReference type="Pfam" id="PF01627">
    <property type="entry name" value="Hpt"/>
    <property type="match status" value="1"/>
</dbReference>
<dbReference type="GO" id="GO:0004672">
    <property type="term" value="F:protein kinase activity"/>
    <property type="evidence" value="ECO:0007669"/>
    <property type="project" value="UniProtKB-ARBA"/>
</dbReference>
<dbReference type="SUPFAM" id="SSF47226">
    <property type="entry name" value="Histidine-containing phosphotransfer domain, HPT domain"/>
    <property type="match status" value="1"/>
</dbReference>
<sequence length="226" mass="25110">MRLLLIAKDLEVVAAFKPLVSWGHEVWVCESLSGAKKKIAETPLELVVVDEDIYREKPEHLAEMMTELGESGNLLPLATVGYSTGKELHSLKRPPKEDDLFEFVVKLAPQLEPVALNSTAAMLQCDDDEELLHDISEVFLGDAPNQLEKIRDGFRQDNLGQVSSAAHSLKGASGNLAAECLYEAAQQLERASHDRESAISRACFAQVEYQFIRLKRHLKKTVLADT</sequence>